<name>A0ABR1B1N1_POLSC</name>
<dbReference type="EMBL" id="JAWJWF010000004">
    <property type="protein sequence ID" value="KAK6633422.1"/>
    <property type="molecule type" value="Genomic_DNA"/>
</dbReference>
<keyword evidence="3" id="KW-1185">Reference proteome</keyword>
<sequence length="93" mass="10647">MDVGKGQGLRPPRMFGHFDLSEFVRSRGTSNFWVKMTFLLSCEGLIVCAKGKVTHERDDNEVEDEERDMRNDSGGPDTRKGPMERLEKDREKG</sequence>
<proteinExistence type="predicted"/>
<comment type="caution">
    <text evidence="2">The sequence shown here is derived from an EMBL/GenBank/DDBJ whole genome shotgun (WGS) entry which is preliminary data.</text>
</comment>
<accession>A0ABR1B1N1</accession>
<evidence type="ECO:0000313" key="2">
    <source>
        <dbReference type="EMBL" id="KAK6633422.1"/>
    </source>
</evidence>
<dbReference type="Proteomes" id="UP001359485">
    <property type="component" value="Unassembled WGS sequence"/>
</dbReference>
<feature type="compositionally biased region" description="Basic and acidic residues" evidence="1">
    <location>
        <begin position="67"/>
        <end position="93"/>
    </location>
</feature>
<evidence type="ECO:0000313" key="3">
    <source>
        <dbReference type="Proteomes" id="UP001359485"/>
    </source>
</evidence>
<protein>
    <submittedName>
        <fullName evidence="2">Uncharacterized protein</fullName>
    </submittedName>
</protein>
<reference evidence="2 3" key="1">
    <citation type="submission" date="2023-09" db="EMBL/GenBank/DDBJ databases">
        <title>Genomes of two closely related lineages of the louse Polyplax serrata with different host specificities.</title>
        <authorList>
            <person name="Martinu J."/>
            <person name="Tarabai H."/>
            <person name="Stefka J."/>
            <person name="Hypsa V."/>
        </authorList>
    </citation>
    <scope>NUCLEOTIDE SEQUENCE [LARGE SCALE GENOMIC DNA]</scope>
    <source>
        <strain evidence="2">98ZLc_SE</strain>
    </source>
</reference>
<gene>
    <name evidence="2" type="ORF">RUM44_004025</name>
</gene>
<organism evidence="2 3">
    <name type="scientific">Polyplax serrata</name>
    <name type="common">Common mouse louse</name>
    <dbReference type="NCBI Taxonomy" id="468196"/>
    <lineage>
        <taxon>Eukaryota</taxon>
        <taxon>Metazoa</taxon>
        <taxon>Ecdysozoa</taxon>
        <taxon>Arthropoda</taxon>
        <taxon>Hexapoda</taxon>
        <taxon>Insecta</taxon>
        <taxon>Pterygota</taxon>
        <taxon>Neoptera</taxon>
        <taxon>Paraneoptera</taxon>
        <taxon>Psocodea</taxon>
        <taxon>Troctomorpha</taxon>
        <taxon>Phthiraptera</taxon>
        <taxon>Anoplura</taxon>
        <taxon>Polyplacidae</taxon>
        <taxon>Polyplax</taxon>
    </lineage>
</organism>
<feature type="region of interest" description="Disordered" evidence="1">
    <location>
        <begin position="53"/>
        <end position="93"/>
    </location>
</feature>
<evidence type="ECO:0000256" key="1">
    <source>
        <dbReference type="SAM" id="MobiDB-lite"/>
    </source>
</evidence>